<evidence type="ECO:0000313" key="3">
    <source>
        <dbReference type="EMBL" id="CAF1529453.1"/>
    </source>
</evidence>
<evidence type="ECO:0000313" key="4">
    <source>
        <dbReference type="Proteomes" id="UP000663852"/>
    </source>
</evidence>
<dbReference type="PANTHER" id="PTHR21301:SF10">
    <property type="entry name" value="REVERSE TRANSCRIPTASE DOMAIN-CONTAINING PROTEIN"/>
    <property type="match status" value="1"/>
</dbReference>
<evidence type="ECO:0000256" key="1">
    <source>
        <dbReference type="SAM" id="Coils"/>
    </source>
</evidence>
<dbReference type="AlphaFoldDB" id="A0A815VA85"/>
<dbReference type="EMBL" id="CAJNOJ010000860">
    <property type="protein sequence ID" value="CAF1529453.1"/>
    <property type="molecule type" value="Genomic_DNA"/>
</dbReference>
<name>A0A815VA85_ADIRI</name>
<accession>A0A815VA85</accession>
<dbReference type="PANTHER" id="PTHR21301">
    <property type="entry name" value="REVERSE TRANSCRIPTASE"/>
    <property type="match status" value="1"/>
</dbReference>
<comment type="caution">
    <text evidence="3">The sequence shown here is derived from an EMBL/GenBank/DDBJ whole genome shotgun (WGS) entry which is preliminary data.</text>
</comment>
<dbReference type="OrthoDB" id="10018615at2759"/>
<evidence type="ECO:0000259" key="2">
    <source>
        <dbReference type="Pfam" id="PF26215"/>
    </source>
</evidence>
<dbReference type="InterPro" id="IPR058912">
    <property type="entry name" value="HTH_animal"/>
</dbReference>
<sequence length="1150" mass="134758">MDWYDNIFDVMDDNEDVLEYTPQELNRFYKSAQFQSNIEEDPIDDEQITEDVDMIFLDNHTDHAQPTTAAAAATEKEDDQDAALSQRFSQLSTEDAYEQLIDNTSLKRRRSTSKSVDVISKRFKLTPDNNIERVDIKDDFKQEKFDDDTPAYLSLTNTAFLRVIKNIQAVQSTFSATDLQTIATSMHHIAALRLRKHITHLYLRSGTGKLGDPNSDLNNIDWRVWPAQVKLVMSAKHAQSNISMNDTMNAEDEHLECENLVTERLEEINGKVEQYNKQLEDKRSQLIGFTSAVEDTIIQYVQRYGIIPLQMKTDLKIALLKHDYNATILQRKYERENPNEYQIQVAQRLCTARHKLEQSKRELIELKQRVFYYKFPSGLKDIGASPSLLTDSTTAYSTAHHKLLLEDKHEKIYQREKLDSLVPHVIRAEIRYHQADDKFNVEYTTMLNNHRNLVRNKGMTTALSSLLEQRLSNITDRLRDIHYYRINFLLRSSYGDLENTYKQTEPNQQANSNTFLSNVISDTMHGLTMKQIQLLSRGPCYVPPCQSRLLSSSSNLTSTSVVDIVKKQYAPLKHQIAGLLSKHRINIVSSWDIHSNLHQKFTDLFAISIPHHVQQRTMYEMKLVQSIHSNLKVNNLILQRTADNRNTFYIGNRKEFDTKANKHMAKSDDIYEFIVSISDGSKGMDDDDDDLLQQQPLPQDPQYLLSGRIEAIDFALEILEKRKALNHDTISKLTIDPNKVKLPHLYFLPDISKNSEMSLVPIIVAAQSITSNIARYVNQLIRPFADEKMKPVTFYNEADFMRKLIAYACGQHRLKPTTLFCTIHVTNFYSLDEHHAMVDTIISFLQDKSANNKVNQISINIIKNLLQLYLYNNLFSFQNKIYTMSLTETLANIYLYDWQKSILNQCEYNQELFGRNKDRIFFTWNQSSEKLDFYLQSLRQRQPNVRFRLAIGSNVHYWNAYIENRKGELYTRVYHDPMALRYTLPYVVGHSKMQHSEWLRSALLRAVCYCSSAEDFHQERIYVELTYLANGYSFYFVESHVQHFFDYFEDGAMRYRTDPSSYHSFRRRWFDYFELQMQRSTQLQKLNDNNQMARFNYYYDYGPRCEFNRYFHELWSKHFASHPTLCDEKSKFQLTTKHVHTLNALLSSRT</sequence>
<gene>
    <name evidence="3" type="ORF">EDS130_LOCUS44453</name>
</gene>
<dbReference type="Proteomes" id="UP000663852">
    <property type="component" value="Unassembled WGS sequence"/>
</dbReference>
<keyword evidence="1" id="KW-0175">Coiled coil</keyword>
<dbReference type="Pfam" id="PF26215">
    <property type="entry name" value="HTH_animal"/>
    <property type="match status" value="1"/>
</dbReference>
<proteinExistence type="predicted"/>
<organism evidence="3 4">
    <name type="scientific">Adineta ricciae</name>
    <name type="common">Rotifer</name>
    <dbReference type="NCBI Taxonomy" id="249248"/>
    <lineage>
        <taxon>Eukaryota</taxon>
        <taxon>Metazoa</taxon>
        <taxon>Spiralia</taxon>
        <taxon>Gnathifera</taxon>
        <taxon>Rotifera</taxon>
        <taxon>Eurotatoria</taxon>
        <taxon>Bdelloidea</taxon>
        <taxon>Adinetida</taxon>
        <taxon>Adinetidae</taxon>
        <taxon>Adineta</taxon>
    </lineage>
</organism>
<reference evidence="3" key="1">
    <citation type="submission" date="2021-02" db="EMBL/GenBank/DDBJ databases">
        <authorList>
            <person name="Nowell W R."/>
        </authorList>
    </citation>
    <scope>NUCLEOTIDE SEQUENCE</scope>
</reference>
<protein>
    <recommendedName>
        <fullName evidence="2">Helix-turn-helix domain-containing protein</fullName>
    </recommendedName>
</protein>
<feature type="domain" description="Helix-turn-helix" evidence="2">
    <location>
        <begin position="984"/>
        <end position="1041"/>
    </location>
</feature>
<feature type="coiled-coil region" evidence="1">
    <location>
        <begin position="258"/>
        <end position="285"/>
    </location>
</feature>